<sequence length="174" mass="17704">MQFTKLSLMAVAVSSAIAQPQPTAVPAALAAREEDFSKCSNALVSKGTFFSEMPVPTGDAASVVALVTATDECEIPAVTGDRASAYSSYMSAASSWYQKHQSEYNDIVTECGKDLGAAMTSAGYSNVFANATACTSLKWGASETAVSTNGAISRQAGSALVVVGLAALTAAGLL</sequence>
<dbReference type="Pfam" id="PF24870">
    <property type="entry name" value="DUF7735"/>
    <property type="match status" value="1"/>
</dbReference>
<gene>
    <name evidence="3" type="ORF">CSOL1703_00015440</name>
</gene>
<dbReference type="EMBL" id="CABFOC020000044">
    <property type="protein sequence ID" value="CAH0052320.1"/>
    <property type="molecule type" value="Genomic_DNA"/>
</dbReference>
<protein>
    <recommendedName>
        <fullName evidence="2">DUF7735 domain-containing protein</fullName>
    </recommendedName>
</protein>
<dbReference type="OrthoDB" id="4845881at2759"/>
<evidence type="ECO:0000256" key="1">
    <source>
        <dbReference type="SAM" id="SignalP"/>
    </source>
</evidence>
<comment type="caution">
    <text evidence="3">The sequence shown here is derived from an EMBL/GenBank/DDBJ whole genome shotgun (WGS) entry which is preliminary data.</text>
</comment>
<evidence type="ECO:0000313" key="4">
    <source>
        <dbReference type="Proteomes" id="UP000775872"/>
    </source>
</evidence>
<reference evidence="4" key="1">
    <citation type="submission" date="2019-06" db="EMBL/GenBank/DDBJ databases">
        <authorList>
            <person name="Broberg M."/>
        </authorList>
    </citation>
    <scope>NUCLEOTIDE SEQUENCE [LARGE SCALE GENOMIC DNA]</scope>
</reference>
<feature type="chain" id="PRO_5040326841" description="DUF7735 domain-containing protein" evidence="1">
    <location>
        <begin position="19"/>
        <end position="174"/>
    </location>
</feature>
<name>A0A9N9ZA48_9HYPO</name>
<accession>A0A9N9ZA48</accession>
<proteinExistence type="predicted"/>
<reference evidence="3 4" key="2">
    <citation type="submission" date="2021-10" db="EMBL/GenBank/DDBJ databases">
        <authorList>
            <person name="Piombo E."/>
        </authorList>
    </citation>
    <scope>NUCLEOTIDE SEQUENCE [LARGE SCALE GENOMIC DNA]</scope>
</reference>
<evidence type="ECO:0000259" key="2">
    <source>
        <dbReference type="Pfam" id="PF24870"/>
    </source>
</evidence>
<dbReference type="AlphaFoldDB" id="A0A9N9ZA48"/>
<dbReference type="Proteomes" id="UP000775872">
    <property type="component" value="Unassembled WGS sequence"/>
</dbReference>
<feature type="signal peptide" evidence="1">
    <location>
        <begin position="1"/>
        <end position="18"/>
    </location>
</feature>
<evidence type="ECO:0000313" key="3">
    <source>
        <dbReference type="EMBL" id="CAH0052320.1"/>
    </source>
</evidence>
<organism evidence="3 4">
    <name type="scientific">Clonostachys solani</name>
    <dbReference type="NCBI Taxonomy" id="160281"/>
    <lineage>
        <taxon>Eukaryota</taxon>
        <taxon>Fungi</taxon>
        <taxon>Dikarya</taxon>
        <taxon>Ascomycota</taxon>
        <taxon>Pezizomycotina</taxon>
        <taxon>Sordariomycetes</taxon>
        <taxon>Hypocreomycetidae</taxon>
        <taxon>Hypocreales</taxon>
        <taxon>Bionectriaceae</taxon>
        <taxon>Clonostachys</taxon>
    </lineage>
</organism>
<keyword evidence="1" id="KW-0732">Signal</keyword>
<feature type="domain" description="DUF7735" evidence="2">
    <location>
        <begin position="83"/>
        <end position="133"/>
    </location>
</feature>
<dbReference type="InterPro" id="IPR056637">
    <property type="entry name" value="DUF7735"/>
</dbReference>
<keyword evidence="4" id="KW-1185">Reference proteome</keyword>